<accession>A0A5B8KBD5</accession>
<feature type="binding site" evidence="3 4">
    <location>
        <position position="275"/>
    </location>
    <ligand>
        <name>Zn(2+)</name>
        <dbReference type="ChEBI" id="CHEBI:29105"/>
    </ligand>
</feature>
<evidence type="ECO:0000256" key="2">
    <source>
        <dbReference type="ARBA" id="ARBA00022679"/>
    </source>
</evidence>
<gene>
    <name evidence="6" type="primary">yitJ</name>
    <name evidence="6" type="ORF">fos2004AM_00011</name>
</gene>
<evidence type="ECO:0000259" key="5">
    <source>
        <dbReference type="PROSITE" id="PS50970"/>
    </source>
</evidence>
<keyword evidence="1 4" id="KW-0489">Methyltransferase</keyword>
<proteinExistence type="predicted"/>
<name>A0A5B8KBD5_9BACT</name>
<evidence type="ECO:0000256" key="1">
    <source>
        <dbReference type="ARBA" id="ARBA00022603"/>
    </source>
</evidence>
<organism evidence="6">
    <name type="scientific">uncultured Planctomycetota bacterium</name>
    <dbReference type="NCBI Taxonomy" id="120965"/>
    <lineage>
        <taxon>Bacteria</taxon>
        <taxon>Pseudomonadati</taxon>
        <taxon>Planctomycetota</taxon>
        <taxon>environmental samples</taxon>
    </lineage>
</organism>
<dbReference type="GO" id="GO:0008168">
    <property type="term" value="F:methyltransferase activity"/>
    <property type="evidence" value="ECO:0007669"/>
    <property type="project" value="UniProtKB-UniRule"/>
</dbReference>
<evidence type="ECO:0000313" key="6">
    <source>
        <dbReference type="EMBL" id="QDY92642.1"/>
    </source>
</evidence>
<keyword evidence="3 4" id="KW-0479">Metal-binding</keyword>
<evidence type="ECO:0000256" key="4">
    <source>
        <dbReference type="PROSITE-ProRule" id="PRU00333"/>
    </source>
</evidence>
<dbReference type="InterPro" id="IPR036589">
    <property type="entry name" value="HCY_dom_sf"/>
</dbReference>
<feature type="domain" description="Hcy-binding" evidence="5">
    <location>
        <begin position="1"/>
        <end position="289"/>
    </location>
</feature>
<dbReference type="GO" id="GO:0032259">
    <property type="term" value="P:methylation"/>
    <property type="evidence" value="ECO:0007669"/>
    <property type="project" value="UniProtKB-KW"/>
</dbReference>
<evidence type="ECO:0000256" key="3">
    <source>
        <dbReference type="PIRSR" id="PIRSR037505-2"/>
    </source>
</evidence>
<keyword evidence="2 4" id="KW-0808">Transferase</keyword>
<dbReference type="GO" id="GO:0009086">
    <property type="term" value="P:methionine biosynthetic process"/>
    <property type="evidence" value="ECO:0007669"/>
    <property type="project" value="InterPro"/>
</dbReference>
<dbReference type="PANTHER" id="PTHR11103:SF18">
    <property type="entry name" value="SLR1189 PROTEIN"/>
    <property type="match status" value="1"/>
</dbReference>
<sequence length="294" mass="30611">MKLDGEALKEGVTVADGGWSTQLQVRGLAVSVMAETASCTHPELVVDLGRDYVEAGARFITTNTFAANQLNVERRRIKLTVAELNRAGAELAREAVGDSGALVAGSIGPSGKILAVREATEAQLMSLFEEQAKSLADGGVDVIVLETFSEMAEILLALKVVKDATGLPVIGSMSFDSGPQRTRTMMGALAGDCAAALEDAGADLVGCNCGSGIEHVLPAVVALRAATELPLWVKPNAGLPELEDGQTVWKQTPEEFAAHVPTLLDAGVNIIGGCCGSGPEHIRRVAAVVAKRRT</sequence>
<dbReference type="AlphaFoldDB" id="A0A5B8KBD5"/>
<dbReference type="SUPFAM" id="SSF82282">
    <property type="entry name" value="Homocysteine S-methyltransferase"/>
    <property type="match status" value="1"/>
</dbReference>
<protein>
    <submittedName>
        <fullName evidence="6">Bifunctional homocysteine S-methyltransferase/5,10-methylenetetrahydrofolate reductase</fullName>
    </submittedName>
</protein>
<feature type="binding site" evidence="3 4">
    <location>
        <position position="274"/>
    </location>
    <ligand>
        <name>Zn(2+)</name>
        <dbReference type="ChEBI" id="CHEBI:29105"/>
    </ligand>
</feature>
<keyword evidence="3 4" id="KW-0862">Zinc</keyword>
<dbReference type="PROSITE" id="PS50970">
    <property type="entry name" value="HCY"/>
    <property type="match status" value="1"/>
</dbReference>
<dbReference type="GO" id="GO:0008270">
    <property type="term" value="F:zinc ion binding"/>
    <property type="evidence" value="ECO:0007669"/>
    <property type="project" value="InterPro"/>
</dbReference>
<dbReference type="PIRSF" id="PIRSF037505">
    <property type="entry name" value="Betaine_HMT"/>
    <property type="match status" value="1"/>
</dbReference>
<dbReference type="InterPro" id="IPR003726">
    <property type="entry name" value="HCY_dom"/>
</dbReference>
<dbReference type="EMBL" id="MK801296">
    <property type="protein sequence ID" value="QDY92642.1"/>
    <property type="molecule type" value="Genomic_DNA"/>
</dbReference>
<dbReference type="Pfam" id="PF02574">
    <property type="entry name" value="S-methyl_trans"/>
    <property type="match status" value="1"/>
</dbReference>
<dbReference type="PANTHER" id="PTHR11103">
    <property type="entry name" value="SLR1189 PROTEIN"/>
    <property type="match status" value="1"/>
</dbReference>
<dbReference type="Gene3D" id="3.20.20.330">
    <property type="entry name" value="Homocysteine-binding-like domain"/>
    <property type="match status" value="1"/>
</dbReference>
<feature type="binding site" evidence="3 4">
    <location>
        <position position="209"/>
    </location>
    <ligand>
        <name>Zn(2+)</name>
        <dbReference type="ChEBI" id="CHEBI:29105"/>
    </ligand>
</feature>
<comment type="cofactor">
    <cofactor evidence="3">
        <name>Zn(2+)</name>
        <dbReference type="ChEBI" id="CHEBI:29105"/>
    </cofactor>
    <text evidence="3">Binds 1 zinc ion per subunit.</text>
</comment>
<reference evidence="6" key="1">
    <citation type="submission" date="2019-04" db="EMBL/GenBank/DDBJ databases">
        <title>Deep-cultivation of Planctomycetes uncovers their unique biology.</title>
        <authorList>
            <person name="Wiegand S."/>
            <person name="Meyerdierks A."/>
            <person name="Amann R."/>
            <person name="Jogler C."/>
        </authorList>
    </citation>
    <scope>NUCLEOTIDE SEQUENCE</scope>
</reference>
<dbReference type="InterPro" id="IPR017226">
    <property type="entry name" value="BHMT-like"/>
</dbReference>